<protein>
    <submittedName>
        <fullName evidence="7">Iron-dependent repressor IdeR</fullName>
    </submittedName>
</protein>
<feature type="transmembrane region" description="Helical" evidence="5">
    <location>
        <begin position="6"/>
        <end position="23"/>
    </location>
</feature>
<comment type="subunit">
    <text evidence="2">Homodimer.</text>
</comment>
<feature type="domain" description="Ferrous iron transporter FeoA-like" evidence="6">
    <location>
        <begin position="179"/>
        <end position="250"/>
    </location>
</feature>
<dbReference type="InterPro" id="IPR050536">
    <property type="entry name" value="DtxR_MntR_Metal-Reg"/>
</dbReference>
<evidence type="ECO:0000256" key="3">
    <source>
        <dbReference type="ARBA" id="ARBA00023004"/>
    </source>
</evidence>
<reference evidence="7 8" key="1">
    <citation type="submission" date="2019-02" db="EMBL/GenBank/DDBJ databases">
        <title>Deep-cultivation of Planctomycetes and their phenomic and genomic characterization uncovers novel biology.</title>
        <authorList>
            <person name="Wiegand S."/>
            <person name="Jogler M."/>
            <person name="Boedeker C."/>
            <person name="Pinto D."/>
            <person name="Vollmers J."/>
            <person name="Rivas-Marin E."/>
            <person name="Kohn T."/>
            <person name="Peeters S.H."/>
            <person name="Heuer A."/>
            <person name="Rast P."/>
            <person name="Oberbeckmann S."/>
            <person name="Bunk B."/>
            <person name="Jeske O."/>
            <person name="Meyerdierks A."/>
            <person name="Storesund J.E."/>
            <person name="Kallscheuer N."/>
            <person name="Luecker S."/>
            <person name="Lage O.M."/>
            <person name="Pohl T."/>
            <person name="Merkel B.J."/>
            <person name="Hornburger P."/>
            <person name="Mueller R.-W."/>
            <person name="Bruemmer F."/>
            <person name="Labrenz M."/>
            <person name="Spormann A.M."/>
            <person name="Op Den Camp H."/>
            <person name="Overmann J."/>
            <person name="Amann R."/>
            <person name="Jetten M.S.M."/>
            <person name="Mascher T."/>
            <person name="Medema M.H."/>
            <person name="Devos D.P."/>
            <person name="Kaster A.-K."/>
            <person name="Ovreas L."/>
            <person name="Rohde M."/>
            <person name="Galperin M.Y."/>
            <person name="Jogler C."/>
        </authorList>
    </citation>
    <scope>NUCLEOTIDE SEQUENCE [LARGE SCALE GENOMIC DNA]</scope>
    <source>
        <strain evidence="7 8">Poly41</strain>
    </source>
</reference>
<dbReference type="InterPro" id="IPR022689">
    <property type="entry name" value="Iron_dep_repressor"/>
</dbReference>
<dbReference type="SMART" id="SM00899">
    <property type="entry name" value="FeoA"/>
    <property type="match status" value="2"/>
</dbReference>
<keyword evidence="3" id="KW-0408">Iron</keyword>
<dbReference type="GO" id="GO:0046914">
    <property type="term" value="F:transition metal ion binding"/>
    <property type="evidence" value="ECO:0007669"/>
    <property type="project" value="InterPro"/>
</dbReference>
<dbReference type="PANTHER" id="PTHR33238">
    <property type="entry name" value="IRON (METAL) DEPENDENT REPRESSOR, DTXR FAMILY"/>
    <property type="match status" value="1"/>
</dbReference>
<dbReference type="InterPro" id="IPR036390">
    <property type="entry name" value="WH_DNA-bd_sf"/>
</dbReference>
<feature type="region of interest" description="Disordered" evidence="4">
    <location>
        <begin position="153"/>
        <end position="184"/>
    </location>
</feature>
<comment type="caution">
    <text evidence="7">The sequence shown here is derived from an EMBL/GenBank/DDBJ whole genome shotgun (WGS) entry which is preliminary data.</text>
</comment>
<dbReference type="InterPro" id="IPR038157">
    <property type="entry name" value="FeoA_core_dom"/>
</dbReference>
<dbReference type="RefSeq" id="WP_146531549.1">
    <property type="nucleotide sequence ID" value="NZ_SJPV01000030.1"/>
</dbReference>
<dbReference type="AlphaFoldDB" id="A0A5C6CZ23"/>
<dbReference type="OrthoDB" id="9791355at2"/>
<dbReference type="SUPFAM" id="SSF47979">
    <property type="entry name" value="Iron-dependent repressor protein, dimerization domain"/>
    <property type="match status" value="1"/>
</dbReference>
<comment type="subcellular location">
    <subcellularLocation>
        <location evidence="1">Cytoplasm</location>
    </subcellularLocation>
</comment>
<accession>A0A5C6CZ23</accession>
<dbReference type="Gene3D" id="2.30.30.90">
    <property type="match status" value="1"/>
</dbReference>
<evidence type="ECO:0000256" key="5">
    <source>
        <dbReference type="SAM" id="Phobius"/>
    </source>
</evidence>
<feature type="domain" description="Ferrous iron transporter FeoA-like" evidence="6">
    <location>
        <begin position="261"/>
        <end position="335"/>
    </location>
</feature>
<evidence type="ECO:0000256" key="1">
    <source>
        <dbReference type="ARBA" id="ARBA00004496"/>
    </source>
</evidence>
<dbReference type="SUPFAM" id="SSF46785">
    <property type="entry name" value="Winged helix' DNA-binding domain"/>
    <property type="match status" value="1"/>
</dbReference>
<gene>
    <name evidence="7" type="primary">ideR</name>
    <name evidence="7" type="ORF">Poly41_68990</name>
</gene>
<sequence length="340" mass="38161">MLSPPVLLICIVLTFALCVLLWVKLHSVSRLYRSLRQNERIVIEDALKHLYDCEYHGSTATLQSLAGVLQTDADRVVDLTARLEAMELLRCEEAGLRLTDEGRRNALRMIRIHRLWETYLAQRTGLPESHWHYEADRREHTTSPEQVERIAHETGNPRFDPHGDPIPTPDGELPEHRGSPLSDHPAGSSLTVVHVEDEPEAVYAQLREKGVTVNQQVNLLDRSSEGVRLEIDGQEQTMAPVVAANVWVVPHTTDAPRRPVERLSSLLVGESRRVVGLSPRCQGIQRQRFLDLGLVPGTKVTSVMQSPAGDPTGYRIRGAVIALRSEQANMIQIEPRRVEP</sequence>
<dbReference type="InterPro" id="IPR008988">
    <property type="entry name" value="Transcriptional_repressor_C"/>
</dbReference>
<dbReference type="PANTHER" id="PTHR33238:SF11">
    <property type="entry name" value="TRANSCRIPTIONAL REGULATOR MNTR"/>
    <property type="match status" value="1"/>
</dbReference>
<keyword evidence="5" id="KW-0472">Membrane</keyword>
<dbReference type="GO" id="GO:0005737">
    <property type="term" value="C:cytoplasm"/>
    <property type="evidence" value="ECO:0007669"/>
    <property type="project" value="UniProtKB-SubCell"/>
</dbReference>
<evidence type="ECO:0000259" key="6">
    <source>
        <dbReference type="SMART" id="SM00899"/>
    </source>
</evidence>
<keyword evidence="5" id="KW-1133">Transmembrane helix</keyword>
<evidence type="ECO:0000313" key="7">
    <source>
        <dbReference type="EMBL" id="TWU28737.1"/>
    </source>
</evidence>
<dbReference type="InterPro" id="IPR036388">
    <property type="entry name" value="WH-like_DNA-bd_sf"/>
</dbReference>
<evidence type="ECO:0000313" key="8">
    <source>
        <dbReference type="Proteomes" id="UP000319143"/>
    </source>
</evidence>
<dbReference type="GO" id="GO:0003700">
    <property type="term" value="F:DNA-binding transcription factor activity"/>
    <property type="evidence" value="ECO:0007669"/>
    <property type="project" value="InterPro"/>
</dbReference>
<evidence type="ECO:0000256" key="2">
    <source>
        <dbReference type="ARBA" id="ARBA00011738"/>
    </source>
</evidence>
<organism evidence="7 8">
    <name type="scientific">Novipirellula artificiosorum</name>
    <dbReference type="NCBI Taxonomy" id="2528016"/>
    <lineage>
        <taxon>Bacteria</taxon>
        <taxon>Pseudomonadati</taxon>
        <taxon>Planctomycetota</taxon>
        <taxon>Planctomycetia</taxon>
        <taxon>Pirellulales</taxon>
        <taxon>Pirellulaceae</taxon>
        <taxon>Novipirellula</taxon>
    </lineage>
</organism>
<keyword evidence="5" id="KW-0812">Transmembrane</keyword>
<dbReference type="Pfam" id="PF02742">
    <property type="entry name" value="Fe_dep_repr_C"/>
    <property type="match status" value="1"/>
</dbReference>
<dbReference type="SMART" id="SM00529">
    <property type="entry name" value="HTH_DTXR"/>
    <property type="match status" value="1"/>
</dbReference>
<dbReference type="EMBL" id="SJPV01000030">
    <property type="protein sequence ID" value="TWU28737.1"/>
    <property type="molecule type" value="Genomic_DNA"/>
</dbReference>
<dbReference type="InterPro" id="IPR036421">
    <property type="entry name" value="Fe_dep_repressor_sf"/>
</dbReference>
<dbReference type="SUPFAM" id="SSF50037">
    <property type="entry name" value="C-terminal domain of transcriptional repressors"/>
    <property type="match status" value="1"/>
</dbReference>
<name>A0A5C6CZ23_9BACT</name>
<proteinExistence type="predicted"/>
<dbReference type="GO" id="GO:0046983">
    <property type="term" value="F:protein dimerization activity"/>
    <property type="evidence" value="ECO:0007669"/>
    <property type="project" value="InterPro"/>
</dbReference>
<keyword evidence="8" id="KW-1185">Reference proteome</keyword>
<dbReference type="InterPro" id="IPR007167">
    <property type="entry name" value="Fe-transptr_FeoA-like"/>
</dbReference>
<dbReference type="InterPro" id="IPR001367">
    <property type="entry name" value="Fe_dep_repressor"/>
</dbReference>
<dbReference type="Pfam" id="PF04023">
    <property type="entry name" value="FeoA"/>
    <property type="match status" value="2"/>
</dbReference>
<evidence type="ECO:0000256" key="4">
    <source>
        <dbReference type="SAM" id="MobiDB-lite"/>
    </source>
</evidence>
<dbReference type="Gene3D" id="1.10.10.10">
    <property type="entry name" value="Winged helix-like DNA-binding domain superfamily/Winged helix DNA-binding domain"/>
    <property type="match status" value="1"/>
</dbReference>
<dbReference type="Proteomes" id="UP000319143">
    <property type="component" value="Unassembled WGS sequence"/>
</dbReference>